<feature type="compositionally biased region" description="Basic and acidic residues" evidence="1">
    <location>
        <begin position="54"/>
        <end position="70"/>
    </location>
</feature>
<sequence>MAGLANQLEGGAAKLDGMQPSPMANAGESLTLLADTIGRLSEASAGASGGLHQIADDVRASREEYLRSDDQGTEGMPQPPG</sequence>
<organism evidence="2 3">
    <name type="scientific">Allosaccharopolyspora coralli</name>
    <dbReference type="NCBI Taxonomy" id="2665642"/>
    <lineage>
        <taxon>Bacteria</taxon>
        <taxon>Bacillati</taxon>
        <taxon>Actinomycetota</taxon>
        <taxon>Actinomycetes</taxon>
        <taxon>Pseudonocardiales</taxon>
        <taxon>Pseudonocardiaceae</taxon>
        <taxon>Allosaccharopolyspora</taxon>
    </lineage>
</organism>
<accession>A0A5Q3QDR1</accession>
<name>A0A5Q3QDR1_9PSEU</name>
<gene>
    <name evidence="2" type="ORF">GIY23_05010</name>
</gene>
<evidence type="ECO:0000256" key="1">
    <source>
        <dbReference type="SAM" id="MobiDB-lite"/>
    </source>
</evidence>
<dbReference type="Proteomes" id="UP000371041">
    <property type="component" value="Chromosome"/>
</dbReference>
<evidence type="ECO:0000313" key="2">
    <source>
        <dbReference type="EMBL" id="QGK72060.1"/>
    </source>
</evidence>
<proteinExistence type="predicted"/>
<dbReference type="KEGG" id="sace:GIY23_05010"/>
<evidence type="ECO:0000313" key="3">
    <source>
        <dbReference type="Proteomes" id="UP000371041"/>
    </source>
</evidence>
<keyword evidence="3" id="KW-1185">Reference proteome</keyword>
<feature type="region of interest" description="Disordered" evidence="1">
    <location>
        <begin position="43"/>
        <end position="81"/>
    </location>
</feature>
<dbReference type="AlphaFoldDB" id="A0A5Q3QDR1"/>
<reference evidence="3" key="1">
    <citation type="submission" date="2019-11" db="EMBL/GenBank/DDBJ databases">
        <title>The complete genome sequence of Saccharopolyspora sp. E2A.</title>
        <authorList>
            <person name="Zhang G."/>
        </authorList>
    </citation>
    <scope>NUCLEOTIDE SEQUENCE [LARGE SCALE GENOMIC DNA]</scope>
    <source>
        <strain evidence="3">E2A</strain>
    </source>
</reference>
<feature type="region of interest" description="Disordered" evidence="1">
    <location>
        <begin position="1"/>
        <end position="26"/>
    </location>
</feature>
<dbReference type="EMBL" id="CP045929">
    <property type="protein sequence ID" value="QGK72060.1"/>
    <property type="molecule type" value="Genomic_DNA"/>
</dbReference>
<protein>
    <submittedName>
        <fullName evidence="2">Uncharacterized protein</fullName>
    </submittedName>
</protein>